<evidence type="ECO:0000256" key="1">
    <source>
        <dbReference type="ARBA" id="ARBA00022729"/>
    </source>
</evidence>
<dbReference type="KEGG" id="tro:trd_1905"/>
<dbReference type="PRINTS" id="PR00722">
    <property type="entry name" value="CHYMOTRYPSIN"/>
</dbReference>
<evidence type="ECO:0000313" key="5">
    <source>
        <dbReference type="Proteomes" id="UP000000447"/>
    </source>
</evidence>
<gene>
    <name evidence="4" type="ordered locus">trd_1905</name>
</gene>
<dbReference type="GO" id="GO:0006508">
    <property type="term" value="P:proteolysis"/>
    <property type="evidence" value="ECO:0007669"/>
    <property type="project" value="InterPro"/>
</dbReference>
<sequence>MPRWVVALLVALIGASLNGVLVPTSAANDPEALVRPPAGFAAAQSALLAQAAERARYQRIFPPDDRVRVTPTTSFPASAIVLLVGETADRRLFSCSGTLIGPAVVLTAAHCLYLAETGGWVARLAVVPGADRQRGQLVTPFGTASAIDASVPRGWVEGGTSPDKTYDFGVVLLDRPLGLQAGSLPLAVVADSELENRSWPVTTAGYPSDKPFGTLWFAPVGRLLVQGDDFFLTDADWIEGVSGGPLLREDTQSVFGIAVAESFVANIARRVTPDVVRFVERFCADAGCQLGASRPPAPPGESGPRPAPPSPGVGMRFVAVEPARYATVLPGRVRVSVQVESERPLRELAVRVASYEARSDQPTVSLDAWLDPGNYTIEAVARDTSGRELRTIWDIVVSWDLGDTLWFDSQGRPKAEAVNATVRALVEAFRWHLYGTSWDGRDHRGAMPTHAQAVRPPEPVPVLVNADGFDREVTVTTLRALVEAFRWHLYGISWDGAPHPEVPTHAQRLLPPEPVDTWFTPEGQPIPEAITGTLRALQEAFRWHLYGATWDGTPRVDMPTHAWG</sequence>
<proteinExistence type="predicted"/>
<dbReference type="Gene3D" id="2.40.10.10">
    <property type="entry name" value="Trypsin-like serine proteases"/>
    <property type="match status" value="2"/>
</dbReference>
<keyword evidence="1" id="KW-0732">Signal</keyword>
<dbReference type="PANTHER" id="PTHR15462:SF8">
    <property type="entry name" value="SERINE PROTEASE"/>
    <property type="match status" value="1"/>
</dbReference>
<dbReference type="STRING" id="309801.trd_1905"/>
<dbReference type="eggNOG" id="COG3591">
    <property type="taxonomic scope" value="Bacteria"/>
</dbReference>
<protein>
    <submittedName>
        <fullName evidence="4">Trypsin domain protein</fullName>
    </submittedName>
</protein>
<dbReference type="InterPro" id="IPR009003">
    <property type="entry name" value="Peptidase_S1_PA"/>
</dbReference>
<dbReference type="Pfam" id="PF00089">
    <property type="entry name" value="Trypsin"/>
    <property type="match status" value="1"/>
</dbReference>
<feature type="domain" description="Peptidase S1" evidence="3">
    <location>
        <begin position="86"/>
        <end position="261"/>
    </location>
</feature>
<dbReference type="HOGENOM" id="CLU_475588_0_0_0"/>
<evidence type="ECO:0000313" key="4">
    <source>
        <dbReference type="EMBL" id="ACM05870.1"/>
    </source>
</evidence>
<dbReference type="EMBL" id="CP001275">
    <property type="protein sequence ID" value="ACM05870.1"/>
    <property type="molecule type" value="Genomic_DNA"/>
</dbReference>
<dbReference type="InterPro" id="IPR018114">
    <property type="entry name" value="TRYPSIN_HIS"/>
</dbReference>
<dbReference type="InterPro" id="IPR001254">
    <property type="entry name" value="Trypsin_dom"/>
</dbReference>
<dbReference type="GO" id="GO:0004252">
    <property type="term" value="F:serine-type endopeptidase activity"/>
    <property type="evidence" value="ECO:0007669"/>
    <property type="project" value="InterPro"/>
</dbReference>
<dbReference type="OrthoDB" id="1855925at2"/>
<dbReference type="InterPro" id="IPR050966">
    <property type="entry name" value="Glutamyl_endopeptidase"/>
</dbReference>
<accession>B9L205</accession>
<dbReference type="PROSITE" id="PS00134">
    <property type="entry name" value="TRYPSIN_HIS"/>
    <property type="match status" value="1"/>
</dbReference>
<organism evidence="4 5">
    <name type="scientific">Thermomicrobium roseum (strain ATCC 27502 / DSM 5159 / P-2)</name>
    <dbReference type="NCBI Taxonomy" id="309801"/>
    <lineage>
        <taxon>Bacteria</taxon>
        <taxon>Pseudomonadati</taxon>
        <taxon>Thermomicrobiota</taxon>
        <taxon>Thermomicrobia</taxon>
        <taxon>Thermomicrobiales</taxon>
        <taxon>Thermomicrobiaceae</taxon>
        <taxon>Thermomicrobium</taxon>
    </lineage>
</organism>
<name>B9L205_THERP</name>
<dbReference type="PANTHER" id="PTHR15462">
    <property type="entry name" value="SERINE PROTEASE"/>
    <property type="match status" value="1"/>
</dbReference>
<dbReference type="AlphaFoldDB" id="B9L205"/>
<dbReference type="InterPro" id="IPR001314">
    <property type="entry name" value="Peptidase_S1A"/>
</dbReference>
<dbReference type="RefSeq" id="WP_015922847.1">
    <property type="nucleotide sequence ID" value="NC_011959.1"/>
</dbReference>
<evidence type="ECO:0000259" key="3">
    <source>
        <dbReference type="Pfam" id="PF00089"/>
    </source>
</evidence>
<reference evidence="4 5" key="1">
    <citation type="journal article" date="2009" name="PLoS ONE">
        <title>Complete genome sequence of the aerobic CO-oxidizing thermophile Thermomicrobium roseum.</title>
        <authorList>
            <person name="Wu D."/>
            <person name="Raymond J."/>
            <person name="Wu M."/>
            <person name="Chatterji S."/>
            <person name="Ren Q."/>
            <person name="Graham J.E."/>
            <person name="Bryant D.A."/>
            <person name="Robb F."/>
            <person name="Colman A."/>
            <person name="Tallon L.J."/>
            <person name="Badger J.H."/>
            <person name="Madupu R."/>
            <person name="Ward N.L."/>
            <person name="Eisen J.A."/>
        </authorList>
    </citation>
    <scope>NUCLEOTIDE SEQUENCE [LARGE SCALE GENOMIC DNA]</scope>
    <source>
        <strain evidence="5">ATCC 27502 / DSM 5159 / P-2</strain>
    </source>
</reference>
<feature type="region of interest" description="Disordered" evidence="2">
    <location>
        <begin position="290"/>
        <end position="313"/>
    </location>
</feature>
<dbReference type="InterPro" id="IPR043504">
    <property type="entry name" value="Peptidase_S1_PA_chymotrypsin"/>
</dbReference>
<evidence type="ECO:0000256" key="2">
    <source>
        <dbReference type="SAM" id="MobiDB-lite"/>
    </source>
</evidence>
<dbReference type="SUPFAM" id="SSF50494">
    <property type="entry name" value="Trypsin-like serine proteases"/>
    <property type="match status" value="1"/>
</dbReference>
<feature type="compositionally biased region" description="Pro residues" evidence="2">
    <location>
        <begin position="295"/>
        <end position="311"/>
    </location>
</feature>
<dbReference type="Proteomes" id="UP000000447">
    <property type="component" value="Chromosome"/>
</dbReference>
<keyword evidence="5" id="KW-1185">Reference proteome</keyword>